<accession>A0A8J4G9H2</accession>
<evidence type="ECO:0000313" key="3">
    <source>
        <dbReference type="Proteomes" id="UP000722791"/>
    </source>
</evidence>
<dbReference type="GO" id="GO:0016592">
    <property type="term" value="C:mediator complex"/>
    <property type="evidence" value="ECO:0007669"/>
    <property type="project" value="TreeGrafter"/>
</dbReference>
<feature type="compositionally biased region" description="Low complexity" evidence="1">
    <location>
        <begin position="1076"/>
        <end position="1096"/>
    </location>
</feature>
<sequence length="1662" mass="172209">MKFLGCFAACFGEFSDCQGSATVKPGLPLQCDCADDNDIAESTSTSRVTQEAQLRQVESKTQSQTLPSPPPGPHCGPNQQFRPDISLLQATETQSTLASGSDAPGPFLASGWGAGTKPQPWPTEGAGAPRELACHTHRLDKVTTKGLSVDVPEVPGLAGASDVDERDPIFDDPDGPESTSSSPHSPIQSRSVSKCSLDTNPHVGSISSQSMATLATQQIFAAATGTSRPFHFARNSVGGVHSCCAGTTAAMAATTAAAGEISVSEEPAFTQFSRHCSSSSLHPMPPVSQVPFPLLAPLPASSSVPSPPRLLSQQQPGSQCPRLTVFPSLAAMVADLHDLRLLRPAAAAAANGTGRDCNAAGYTCGRCVLVKGRLANGAPVVVNLLGCRALHPATGPALRTVMLAGSAVHPAIARVHGMRFVPAAGAQAPGGLAGATRPPGAVEAAAGLRSAQPPDWGRDEPPTWLPAAGHRRAQQNVAIGRGCTGEPCPTHLLPSSSSAAAPLAPAPRASISHAVSACCSATATSAVTLNSTATATSTPLPPAEWPEPAGATVATSVGCNGWLARECQLEQQHALRHYPQQQQKLLFSQPQLQQPQDRDTAVQQGLTAMVPPCQQLAAVVATLQTQLQLLPGEGILAVLCEGSPMGTLESLLGGAHNPFRSSRSWPAYMARRALLRTALEVAGALVHLHSSGFVHGALRPCNVLLVPSSSDRRNFRAKIFGASVRFAKLLGSRNSAATLTATGDNSASLDARSQGPGASSSVAVPGVGRSSSSPQPHISAGLTWPEPVPGPGGQALVPSYGTSTPVCAAAATPASVSSTACSLLPSTTSAWWSHFSAAPNSPASAQGRSRPPSRVLTVAEEDLSFSAVASAGNYPLDLPATAAGITGSIPGSGSSRRRPSGSVLSPSLMLAMISCPGRAMTSAGGSGGVPPLCRTPSEGQLLAGPSFFRASRRPLRTSYAIPEHLEVEGTEAPEAAAEAEAGALSRAGDDGDPADPATGTMPARRSHSDLVLRSAAEVAGGNCSGKASLSFTWGAAGTADGAPATGPGAPVGSGGGGTSSRLAGLIRALVFNKPGSTAGTAGPTPGLESSPSAVAGSGTGGNSVGGLGRRISNARGGGGTTPSSIRTSSVALAAAALLSRRPSWRTANSPVSSSTAQENETSEALWTPEQQQQQPQQQERSHHRRRHDQQEQEDEAEGHQDTAEDEDEVEVALFGGGTCAVTPPSPSRFHRGRVLGRGHGAAGGGAIVTQSHIPSLEQLPSESLPISVGLDNPSESLAVPSVHRTAARAAAATAVAATPAASTAAAGKVPTISSTSGGGWRDELFLPPESQQDPLCRVDASHDTWAFGMLLWAMAAGEPPTEGQIGPGGALTYTSALCPPMGMLSTLELDLGIRAPAWPASCRTHSHLQSLYEACITKEPGSRPSMVAVRTQLEWLERQLREEHFRSRAAATAAALNGFMLLDDQHQRHARHNHSHNPQQQQQQRSPPRTWQQGQAPITFTGYGATSDALQQLQQQQQNQMLPNGRRTLMRMVHGDLIELWGRPRGPPPPSLPHPRPHGYVPAHPGPHPPGGLPGGLVSQPHDPNSQLFPYSQQPQKHPLPTLQQLQQQHLQQQRQRQQTGEQQQGQQQEQQQQQRGWPVGLSKSLPTPMPYMYAQGVFSPL</sequence>
<dbReference type="InterPro" id="IPR051647">
    <property type="entry name" value="Mediator_comp_sub12"/>
</dbReference>
<dbReference type="PANTHER" id="PTHR46007">
    <property type="entry name" value="MEDIATOR OF RNA POLYMERASE II TRANSCRIPTION SUBUNIT 12"/>
    <property type="match status" value="1"/>
</dbReference>
<feature type="compositionally biased region" description="Low complexity" evidence="1">
    <location>
        <begin position="1169"/>
        <end position="1178"/>
    </location>
</feature>
<proteinExistence type="predicted"/>
<feature type="compositionally biased region" description="Polar residues" evidence="1">
    <location>
        <begin position="1145"/>
        <end position="1164"/>
    </location>
</feature>
<feature type="region of interest" description="Disordered" evidence="1">
    <location>
        <begin position="744"/>
        <end position="797"/>
    </location>
</feature>
<feature type="region of interest" description="Disordered" evidence="1">
    <location>
        <begin position="969"/>
        <end position="1007"/>
    </location>
</feature>
<protein>
    <recommendedName>
        <fullName evidence="4">Protein kinase domain-containing protein</fullName>
    </recommendedName>
</protein>
<dbReference type="Gene3D" id="1.10.510.10">
    <property type="entry name" value="Transferase(Phosphotransferase) domain 1"/>
    <property type="match status" value="2"/>
</dbReference>
<feature type="region of interest" description="Disordered" evidence="1">
    <location>
        <begin position="1467"/>
        <end position="1501"/>
    </location>
</feature>
<feature type="region of interest" description="Disordered" evidence="1">
    <location>
        <begin position="145"/>
        <end position="203"/>
    </location>
</feature>
<evidence type="ECO:0008006" key="4">
    <source>
        <dbReference type="Google" id="ProtNLM"/>
    </source>
</evidence>
<gene>
    <name evidence="2" type="ORF">Vretimale_7731</name>
</gene>
<evidence type="ECO:0000313" key="2">
    <source>
        <dbReference type="EMBL" id="GIM02900.1"/>
    </source>
</evidence>
<dbReference type="PANTHER" id="PTHR46007:SF8">
    <property type="entry name" value="C2H2-TYPE DOMAIN-CONTAINING PROTEIN"/>
    <property type="match status" value="1"/>
</dbReference>
<comment type="caution">
    <text evidence="2">The sequence shown here is derived from an EMBL/GenBank/DDBJ whole genome shotgun (WGS) entry which is preliminary data.</text>
</comment>
<organism evidence="2 3">
    <name type="scientific">Volvox reticuliferus</name>
    <dbReference type="NCBI Taxonomy" id="1737510"/>
    <lineage>
        <taxon>Eukaryota</taxon>
        <taxon>Viridiplantae</taxon>
        <taxon>Chlorophyta</taxon>
        <taxon>core chlorophytes</taxon>
        <taxon>Chlorophyceae</taxon>
        <taxon>CS clade</taxon>
        <taxon>Chlamydomonadales</taxon>
        <taxon>Volvocaceae</taxon>
        <taxon>Volvox</taxon>
    </lineage>
</organism>
<feature type="compositionally biased region" description="Low complexity" evidence="1">
    <location>
        <begin position="1476"/>
        <end position="1489"/>
    </location>
</feature>
<feature type="compositionally biased region" description="Polar residues" evidence="1">
    <location>
        <begin position="1582"/>
        <end position="1592"/>
    </location>
</feature>
<dbReference type="SUPFAM" id="SSF56112">
    <property type="entry name" value="Protein kinase-like (PK-like)"/>
    <property type="match status" value="2"/>
</dbReference>
<dbReference type="GO" id="GO:0003713">
    <property type="term" value="F:transcription coactivator activity"/>
    <property type="evidence" value="ECO:0007669"/>
    <property type="project" value="TreeGrafter"/>
</dbReference>
<feature type="compositionally biased region" description="Polar residues" evidence="1">
    <location>
        <begin position="41"/>
        <end position="53"/>
    </location>
</feature>
<feature type="compositionally biased region" description="Pro residues" evidence="1">
    <location>
        <begin position="1545"/>
        <end position="1554"/>
    </location>
</feature>
<evidence type="ECO:0000256" key="1">
    <source>
        <dbReference type="SAM" id="MobiDB-lite"/>
    </source>
</evidence>
<dbReference type="EMBL" id="BNCQ01000012">
    <property type="protein sequence ID" value="GIM02900.1"/>
    <property type="molecule type" value="Genomic_DNA"/>
</dbReference>
<dbReference type="Proteomes" id="UP000722791">
    <property type="component" value="Unassembled WGS sequence"/>
</dbReference>
<dbReference type="InterPro" id="IPR011009">
    <property type="entry name" value="Kinase-like_dom_sf"/>
</dbReference>
<feature type="compositionally biased region" description="Low complexity" evidence="1">
    <location>
        <begin position="970"/>
        <end position="986"/>
    </location>
</feature>
<feature type="compositionally biased region" description="Low complexity" evidence="1">
    <location>
        <begin position="176"/>
        <end position="193"/>
    </location>
</feature>
<feature type="compositionally biased region" description="Low complexity" evidence="1">
    <location>
        <begin position="1593"/>
        <end position="1635"/>
    </location>
</feature>
<feature type="compositionally biased region" description="Polar residues" evidence="1">
    <location>
        <begin position="88"/>
        <end position="99"/>
    </location>
</feature>
<feature type="region of interest" description="Disordered" evidence="1">
    <location>
        <begin position="41"/>
        <end position="128"/>
    </location>
</feature>
<feature type="region of interest" description="Disordered" evidence="1">
    <location>
        <begin position="1143"/>
        <end position="1206"/>
    </location>
</feature>
<feature type="region of interest" description="Disordered" evidence="1">
    <location>
        <begin position="1076"/>
        <end position="1125"/>
    </location>
</feature>
<reference evidence="2" key="1">
    <citation type="journal article" date="2021" name="Proc. Natl. Acad. Sci. U.S.A.">
        <title>Three genomes in the algal genus Volvox reveal the fate of a haploid sex-determining region after a transition to homothallism.</title>
        <authorList>
            <person name="Yamamoto K."/>
            <person name="Hamaji T."/>
            <person name="Kawai-Toyooka H."/>
            <person name="Matsuzaki R."/>
            <person name="Takahashi F."/>
            <person name="Nishimura Y."/>
            <person name="Kawachi M."/>
            <person name="Noguchi H."/>
            <person name="Minakuchi Y."/>
            <person name="Umen J.G."/>
            <person name="Toyoda A."/>
            <person name="Nozaki H."/>
        </authorList>
    </citation>
    <scope>NUCLEOTIDE SEQUENCE</scope>
    <source>
        <strain evidence="2">NIES-3785</strain>
    </source>
</reference>
<dbReference type="GO" id="GO:0045944">
    <property type="term" value="P:positive regulation of transcription by RNA polymerase II"/>
    <property type="evidence" value="ECO:0007669"/>
    <property type="project" value="TreeGrafter"/>
</dbReference>
<name>A0A8J4G9H2_9CHLO</name>
<feature type="compositionally biased region" description="Gly residues" evidence="1">
    <location>
        <begin position="1097"/>
        <end position="1108"/>
    </location>
</feature>
<feature type="region of interest" description="Disordered" evidence="1">
    <location>
        <begin position="1541"/>
        <end position="1652"/>
    </location>
</feature>
<feature type="compositionally biased region" description="Acidic residues" evidence="1">
    <location>
        <begin position="162"/>
        <end position="175"/>
    </location>
</feature>